<organism evidence="2 3">
    <name type="scientific">Buchananella hordeovulneris</name>
    <dbReference type="NCBI Taxonomy" id="52770"/>
    <lineage>
        <taxon>Bacteria</taxon>
        <taxon>Bacillati</taxon>
        <taxon>Actinomycetota</taxon>
        <taxon>Actinomycetes</taxon>
        <taxon>Actinomycetales</taxon>
        <taxon>Actinomycetaceae</taxon>
        <taxon>Buchananella</taxon>
    </lineage>
</organism>
<dbReference type="NCBIfam" id="TIGR03725">
    <property type="entry name" value="T6A_YeaZ"/>
    <property type="match status" value="1"/>
</dbReference>
<dbReference type="Pfam" id="PF00814">
    <property type="entry name" value="TsaD"/>
    <property type="match status" value="1"/>
</dbReference>
<feature type="domain" description="Gcp-like" evidence="1">
    <location>
        <begin position="31"/>
        <end position="129"/>
    </location>
</feature>
<reference evidence="3" key="1">
    <citation type="submission" date="2016-12" db="EMBL/GenBank/DDBJ databases">
        <authorList>
            <person name="Meng X."/>
        </authorList>
    </citation>
    <scope>NUCLEOTIDE SEQUENCE [LARGE SCALE GENOMIC DNA]</scope>
    <source>
        <strain evidence="3">DSM 20732</strain>
    </source>
</reference>
<dbReference type="InterPro" id="IPR022496">
    <property type="entry name" value="T6A_TsaB"/>
</dbReference>
<dbReference type="Proteomes" id="UP000185612">
    <property type="component" value="Unassembled WGS sequence"/>
</dbReference>
<evidence type="ECO:0000259" key="1">
    <source>
        <dbReference type="Pfam" id="PF00814"/>
    </source>
</evidence>
<name>A0A1Q5PZ95_9ACTO</name>
<dbReference type="EMBL" id="MQVS01000001">
    <property type="protein sequence ID" value="OKL52765.1"/>
    <property type="molecule type" value="Genomic_DNA"/>
</dbReference>
<dbReference type="PANTHER" id="PTHR11735">
    <property type="entry name" value="TRNA N6-ADENOSINE THREONYLCARBAMOYLTRANSFERASE"/>
    <property type="match status" value="1"/>
</dbReference>
<dbReference type="GO" id="GO:0002949">
    <property type="term" value="P:tRNA threonylcarbamoyladenosine modification"/>
    <property type="evidence" value="ECO:0007669"/>
    <property type="project" value="InterPro"/>
</dbReference>
<dbReference type="Gene3D" id="3.30.420.40">
    <property type="match status" value="1"/>
</dbReference>
<dbReference type="OrthoDB" id="9809995at2"/>
<keyword evidence="2" id="KW-0808">Transferase</keyword>
<dbReference type="GO" id="GO:0016740">
    <property type="term" value="F:transferase activity"/>
    <property type="evidence" value="ECO:0007669"/>
    <property type="project" value="UniProtKB-KW"/>
</dbReference>
<dbReference type="InterPro" id="IPR043129">
    <property type="entry name" value="ATPase_NBD"/>
</dbReference>
<dbReference type="RefSeq" id="WP_073822502.1">
    <property type="nucleotide sequence ID" value="NZ_MQVS01000001.1"/>
</dbReference>
<evidence type="ECO:0000313" key="3">
    <source>
        <dbReference type="Proteomes" id="UP000185612"/>
    </source>
</evidence>
<keyword evidence="3" id="KW-1185">Reference proteome</keyword>
<dbReference type="GO" id="GO:0005829">
    <property type="term" value="C:cytosol"/>
    <property type="evidence" value="ECO:0007669"/>
    <property type="project" value="TreeGrafter"/>
</dbReference>
<accession>A0A1Q5PZ95</accession>
<evidence type="ECO:0000313" key="2">
    <source>
        <dbReference type="EMBL" id="OKL52765.1"/>
    </source>
</evidence>
<dbReference type="InterPro" id="IPR000905">
    <property type="entry name" value="Gcp-like_dom"/>
</dbReference>
<gene>
    <name evidence="2" type="ORF">BSZ40_01270</name>
</gene>
<dbReference type="InParanoid" id="A0A1Q5PZ95"/>
<sequence>MNVLVIDTSGGAAVGLVRDDELVSQARHASPRQHAEQLGPLTHQVLAAAGLRLAEVDLLAVGTGPAPYTGLRAGLVTARLLAFAAGLPVVGMSPLDALAAQAFAAGATGQVLVVTDARRREVYWGAYAQADPGVTQVEELGVGAPAAAPTAGRSVVGPAVGLLPTDEINIGPSVSELDLACFGRLARERWAAGTGGELVPAYLRRPDIHPGK</sequence>
<dbReference type="FunCoup" id="A0A1Q5PZ95">
    <property type="interactions" value="64"/>
</dbReference>
<dbReference type="PANTHER" id="PTHR11735:SF11">
    <property type="entry name" value="TRNA THREONYLCARBAMOYLADENOSINE BIOSYNTHESIS PROTEIN TSAB"/>
    <property type="match status" value="1"/>
</dbReference>
<dbReference type="STRING" id="52770.BSZ40_01270"/>
<dbReference type="AlphaFoldDB" id="A0A1Q5PZ95"/>
<comment type="caution">
    <text evidence="2">The sequence shown here is derived from an EMBL/GenBank/DDBJ whole genome shotgun (WGS) entry which is preliminary data.</text>
</comment>
<proteinExistence type="predicted"/>
<dbReference type="SUPFAM" id="SSF53067">
    <property type="entry name" value="Actin-like ATPase domain"/>
    <property type="match status" value="2"/>
</dbReference>
<protein>
    <submittedName>
        <fullName evidence="2">tRNA (Adenosine(37)-N6)-threonylcarbamoyltransferase complex dimerization subunit type 1 TsaB</fullName>
    </submittedName>
</protein>